<organism evidence="1 2">
    <name type="scientific">Cohnella soli</name>
    <dbReference type="NCBI Taxonomy" id="425005"/>
    <lineage>
        <taxon>Bacteria</taxon>
        <taxon>Bacillati</taxon>
        <taxon>Bacillota</taxon>
        <taxon>Bacilli</taxon>
        <taxon>Bacillales</taxon>
        <taxon>Paenibacillaceae</taxon>
        <taxon>Cohnella</taxon>
    </lineage>
</organism>
<comment type="caution">
    <text evidence="1">The sequence shown here is derived from an EMBL/GenBank/DDBJ whole genome shotgun (WGS) entry which is preliminary data.</text>
</comment>
<name>A0ABW0HPZ1_9BACL</name>
<protein>
    <submittedName>
        <fullName evidence="1">Uncharacterized protein</fullName>
    </submittedName>
</protein>
<sequence>MSGHIEEYVTISHNFSQPVSIMIGGKVLSGKIEEIGEEDCFLLAGKWHGLTEIEAIVT</sequence>
<evidence type="ECO:0000313" key="2">
    <source>
        <dbReference type="Proteomes" id="UP001596113"/>
    </source>
</evidence>
<reference evidence="2" key="1">
    <citation type="journal article" date="2019" name="Int. J. Syst. Evol. Microbiol.">
        <title>The Global Catalogue of Microorganisms (GCM) 10K type strain sequencing project: providing services to taxonomists for standard genome sequencing and annotation.</title>
        <authorList>
            <consortium name="The Broad Institute Genomics Platform"/>
            <consortium name="The Broad Institute Genome Sequencing Center for Infectious Disease"/>
            <person name="Wu L."/>
            <person name="Ma J."/>
        </authorList>
    </citation>
    <scope>NUCLEOTIDE SEQUENCE [LARGE SCALE GENOMIC DNA]</scope>
    <source>
        <strain evidence="2">CGMCC 1.18575</strain>
    </source>
</reference>
<evidence type="ECO:0000313" key="1">
    <source>
        <dbReference type="EMBL" id="MFC5403131.1"/>
    </source>
</evidence>
<gene>
    <name evidence="1" type="ORF">ACFPOF_10360</name>
</gene>
<proteinExistence type="predicted"/>
<accession>A0ABW0HPZ1</accession>
<keyword evidence="2" id="KW-1185">Reference proteome</keyword>
<dbReference type="EMBL" id="JBHSMI010000020">
    <property type="protein sequence ID" value="MFC5403131.1"/>
    <property type="molecule type" value="Genomic_DNA"/>
</dbReference>
<dbReference type="Proteomes" id="UP001596113">
    <property type="component" value="Unassembled WGS sequence"/>
</dbReference>
<dbReference type="RefSeq" id="WP_378132197.1">
    <property type="nucleotide sequence ID" value="NZ_JBHSMI010000020.1"/>
</dbReference>